<dbReference type="InterPro" id="IPR042081">
    <property type="entry name" value="RNA_2'-PTrans_C"/>
</dbReference>
<dbReference type="GO" id="GO:0006388">
    <property type="term" value="P:tRNA splicing, via endonucleolytic cleavage and ligation"/>
    <property type="evidence" value="ECO:0007669"/>
    <property type="project" value="UniProtKB-UniRule"/>
</dbReference>
<dbReference type="OrthoDB" id="4537997at2"/>
<dbReference type="AlphaFoldDB" id="A0A3N4PPA2"/>
<gene>
    <name evidence="5" type="primary">kptA</name>
    <name evidence="6" type="ORF">EGT74_15755</name>
</gene>
<dbReference type="Gene3D" id="3.20.170.30">
    <property type="match status" value="1"/>
</dbReference>
<dbReference type="PANTHER" id="PTHR12684:SF2">
    <property type="entry name" value="TRNA 2'-PHOSPHOTRANSFERASE 1"/>
    <property type="match status" value="1"/>
</dbReference>
<dbReference type="RefSeq" id="WP_123847501.1">
    <property type="nucleotide sequence ID" value="NZ_RPDH01000002.1"/>
</dbReference>
<accession>A0A3N4PPA2</accession>
<dbReference type="SUPFAM" id="SSF56399">
    <property type="entry name" value="ADP-ribosylation"/>
    <property type="match status" value="1"/>
</dbReference>
<comment type="caution">
    <text evidence="6">The sequence shown here is derived from an EMBL/GenBank/DDBJ whole genome shotgun (WGS) entry which is preliminary data.</text>
</comment>
<comment type="function">
    <text evidence="4 5">Removes the 2'-phosphate from RNA via an intermediate in which the phosphate is ADP-ribosylated by NAD followed by a presumed transesterification to release the RNA and generate ADP-ribose 1''-2''-cyclic phosphate (APPR&gt;P). May function as an ADP-ribosylase.</text>
</comment>
<dbReference type="Proteomes" id="UP000278351">
    <property type="component" value="Unassembled WGS sequence"/>
</dbReference>
<dbReference type="PANTHER" id="PTHR12684">
    <property type="entry name" value="PUTATIVE PHOSPHOTRANSFERASE"/>
    <property type="match status" value="1"/>
</dbReference>
<keyword evidence="7" id="KW-1185">Reference proteome</keyword>
<dbReference type="Gene3D" id="1.10.10.970">
    <property type="entry name" value="RNA 2'-phosphotransferase, Tpt1/KptA family, N-terminal domain"/>
    <property type="match status" value="1"/>
</dbReference>
<dbReference type="GO" id="GO:0000215">
    <property type="term" value="F:tRNA 2'-phosphotransferase activity"/>
    <property type="evidence" value="ECO:0007669"/>
    <property type="project" value="TreeGrafter"/>
</dbReference>
<evidence type="ECO:0000256" key="1">
    <source>
        <dbReference type="ARBA" id="ARBA00009836"/>
    </source>
</evidence>
<proteinExistence type="inferred from homology"/>
<evidence type="ECO:0000313" key="6">
    <source>
        <dbReference type="EMBL" id="RPE08499.1"/>
    </source>
</evidence>
<dbReference type="EC" id="2.7.1.-" evidence="5"/>
<evidence type="ECO:0000256" key="2">
    <source>
        <dbReference type="ARBA" id="ARBA00022679"/>
    </source>
</evidence>
<protein>
    <recommendedName>
        <fullName evidence="5">Probable RNA 2'-phosphotransferase</fullName>
        <ecNumber evidence="5">2.7.1.-</ecNumber>
    </recommendedName>
</protein>
<keyword evidence="2 5" id="KW-0808">Transferase</keyword>
<dbReference type="InterPro" id="IPR002745">
    <property type="entry name" value="Ptrans_KptA/Tpt1"/>
</dbReference>
<evidence type="ECO:0000256" key="5">
    <source>
        <dbReference type="HAMAP-Rule" id="MF_00299"/>
    </source>
</evidence>
<reference evidence="6 7" key="1">
    <citation type="submission" date="2018-11" db="EMBL/GenBank/DDBJ databases">
        <title>Chitinophaga lutea sp.nov., isolate from arsenic contaminated soil.</title>
        <authorList>
            <person name="Zong Y."/>
        </authorList>
    </citation>
    <scope>NUCLEOTIDE SEQUENCE [LARGE SCALE GENOMIC DNA]</scope>
    <source>
        <strain evidence="6 7">ZY74</strain>
    </source>
</reference>
<comment type="similarity">
    <text evidence="1 5">Belongs to the KptA/TPT1 family.</text>
</comment>
<name>A0A3N4PPA2_9BACT</name>
<evidence type="ECO:0000313" key="7">
    <source>
        <dbReference type="Proteomes" id="UP000278351"/>
    </source>
</evidence>
<dbReference type="Pfam" id="PF01885">
    <property type="entry name" value="PTS_2-RNA"/>
    <property type="match status" value="1"/>
</dbReference>
<evidence type="ECO:0000256" key="3">
    <source>
        <dbReference type="ARBA" id="ARBA00023027"/>
    </source>
</evidence>
<dbReference type="NCBIfam" id="NF002014">
    <property type="entry name" value="PRK00819.1-4"/>
    <property type="match status" value="1"/>
</dbReference>
<sequence length="181" mass="20601">MNEKEKKHISKFLSLVLRHQPETISIHLDENGWTDVETLIHQAALHGVRFTKEELDEVVTTNDKQRFAFDDTHTRIRASQGHSVHVDLALTPAIPPDVLYHGTGRQLLPLIREQGLLKMERQHVHLSIAQETALQVGRRKGDAVILTILAGRMHAAGTTFFLSENNVWLTDHVPPQYIEFN</sequence>
<dbReference type="GO" id="GO:0003950">
    <property type="term" value="F:NAD+ poly-ADP-ribosyltransferase activity"/>
    <property type="evidence" value="ECO:0007669"/>
    <property type="project" value="InterPro"/>
</dbReference>
<dbReference type="InterPro" id="IPR022928">
    <property type="entry name" value="RNA_2'-PTrans_KptA"/>
</dbReference>
<keyword evidence="3 5" id="KW-0520">NAD</keyword>
<dbReference type="InterPro" id="IPR042080">
    <property type="entry name" value="RNA_2'-PTrans_N"/>
</dbReference>
<organism evidence="6 7">
    <name type="scientific">Chitinophaga lutea</name>
    <dbReference type="NCBI Taxonomy" id="2488634"/>
    <lineage>
        <taxon>Bacteria</taxon>
        <taxon>Pseudomonadati</taxon>
        <taxon>Bacteroidota</taxon>
        <taxon>Chitinophagia</taxon>
        <taxon>Chitinophagales</taxon>
        <taxon>Chitinophagaceae</taxon>
        <taxon>Chitinophaga</taxon>
    </lineage>
</organism>
<evidence type="ECO:0000256" key="4">
    <source>
        <dbReference type="ARBA" id="ARBA00025212"/>
    </source>
</evidence>
<dbReference type="HAMAP" id="MF_00299">
    <property type="entry name" value="KptA"/>
    <property type="match status" value="1"/>
</dbReference>
<dbReference type="EMBL" id="RPDH01000002">
    <property type="protein sequence ID" value="RPE08499.1"/>
    <property type="molecule type" value="Genomic_DNA"/>
</dbReference>